<evidence type="ECO:0000313" key="2">
    <source>
        <dbReference type="EnsemblPlants" id="MELO3C021087.2.1"/>
    </source>
</evidence>
<reference evidence="2" key="1">
    <citation type="submission" date="2023-03" db="UniProtKB">
        <authorList>
            <consortium name="EnsemblPlants"/>
        </authorList>
    </citation>
    <scope>IDENTIFICATION</scope>
</reference>
<name>A0A9I9DP82_CUCME</name>
<sequence length="105" mass="11496">MDSRSLAKIDLSKPEKLGRSGYQYGSKGTDLSRSKKFGRTKVGEDWLMVSEAGPSMGSGVVLVGNNWYRSGIGLTTLRGNTTTSLGILDALKRRSRLGIRWKMIS</sequence>
<dbReference type="EnsemblPlants" id="MELO3C021087.2.1">
    <property type="protein sequence ID" value="MELO3C021087.2.1"/>
    <property type="gene ID" value="MELO3C021087.2"/>
</dbReference>
<evidence type="ECO:0000256" key="1">
    <source>
        <dbReference type="SAM" id="MobiDB-lite"/>
    </source>
</evidence>
<proteinExistence type="predicted"/>
<feature type="compositionally biased region" description="Basic and acidic residues" evidence="1">
    <location>
        <begin position="1"/>
        <end position="18"/>
    </location>
</feature>
<accession>A0A9I9DP82</accession>
<protein>
    <submittedName>
        <fullName evidence="2">Uncharacterized protein</fullName>
    </submittedName>
</protein>
<organism evidence="2">
    <name type="scientific">Cucumis melo</name>
    <name type="common">Muskmelon</name>
    <dbReference type="NCBI Taxonomy" id="3656"/>
    <lineage>
        <taxon>Eukaryota</taxon>
        <taxon>Viridiplantae</taxon>
        <taxon>Streptophyta</taxon>
        <taxon>Embryophyta</taxon>
        <taxon>Tracheophyta</taxon>
        <taxon>Spermatophyta</taxon>
        <taxon>Magnoliopsida</taxon>
        <taxon>eudicotyledons</taxon>
        <taxon>Gunneridae</taxon>
        <taxon>Pentapetalae</taxon>
        <taxon>rosids</taxon>
        <taxon>fabids</taxon>
        <taxon>Cucurbitales</taxon>
        <taxon>Cucurbitaceae</taxon>
        <taxon>Benincaseae</taxon>
        <taxon>Cucumis</taxon>
    </lineage>
</organism>
<feature type="region of interest" description="Disordered" evidence="1">
    <location>
        <begin position="1"/>
        <end position="36"/>
    </location>
</feature>
<dbReference type="Gramene" id="MELO3C021087.2.1">
    <property type="protein sequence ID" value="MELO3C021087.2.1"/>
    <property type="gene ID" value="MELO3C021087.2"/>
</dbReference>
<dbReference type="AlphaFoldDB" id="A0A9I9DP82"/>